<feature type="chain" id="PRO_5044785786" evidence="3">
    <location>
        <begin position="18"/>
        <end position="279"/>
    </location>
</feature>
<keyword evidence="2" id="KW-1133">Transmembrane helix</keyword>
<sequence>MRLKYLVLFVVFVHVNAGQVWLKDLTSPNGLDLGYGAVLKLNEIQKARNVPIMERLSLDLNLGDLFGVSVAKAKRDGVELDFYVKKNWDVEEGRGKKDEGGKYVMPMVIGYKAAVLITSMFAVMKVLTLKAIFLAKAALIISFFVLILKLKDHRSPEIIEVEQHGYPAHSGHFTAKDLGLQQFGGFGGAYGNQNYGKDAQSSNIYQDVVYAPSAAGSSAVEPNSAYGSSSNEPAVPARMARNGPALERKRDNIYTKTFIGANGTKNMLSLKRYFSPDTS</sequence>
<keyword evidence="3" id="KW-0732">Signal</keyword>
<protein>
    <submittedName>
        <fullName evidence="4">Uncharacterized protein</fullName>
    </submittedName>
</protein>
<feature type="region of interest" description="Disordered" evidence="1">
    <location>
        <begin position="221"/>
        <end position="246"/>
    </location>
</feature>
<gene>
    <name evidence="4" type="ORF">ABEB36_010190</name>
</gene>
<dbReference type="Proteomes" id="UP001566132">
    <property type="component" value="Unassembled WGS sequence"/>
</dbReference>
<accession>A0ABD1ELS0</accession>
<dbReference type="InterPro" id="IPR012464">
    <property type="entry name" value="DUF1676"/>
</dbReference>
<organism evidence="4 5">
    <name type="scientific">Hypothenemus hampei</name>
    <name type="common">Coffee berry borer</name>
    <dbReference type="NCBI Taxonomy" id="57062"/>
    <lineage>
        <taxon>Eukaryota</taxon>
        <taxon>Metazoa</taxon>
        <taxon>Ecdysozoa</taxon>
        <taxon>Arthropoda</taxon>
        <taxon>Hexapoda</taxon>
        <taxon>Insecta</taxon>
        <taxon>Pterygota</taxon>
        <taxon>Neoptera</taxon>
        <taxon>Endopterygota</taxon>
        <taxon>Coleoptera</taxon>
        <taxon>Polyphaga</taxon>
        <taxon>Cucujiformia</taxon>
        <taxon>Curculionidae</taxon>
        <taxon>Scolytinae</taxon>
        <taxon>Hypothenemus</taxon>
    </lineage>
</organism>
<keyword evidence="2" id="KW-0472">Membrane</keyword>
<proteinExistence type="predicted"/>
<keyword evidence="2" id="KW-0812">Transmembrane</keyword>
<feature type="transmembrane region" description="Helical" evidence="2">
    <location>
        <begin position="131"/>
        <end position="150"/>
    </location>
</feature>
<evidence type="ECO:0000256" key="1">
    <source>
        <dbReference type="SAM" id="MobiDB-lite"/>
    </source>
</evidence>
<dbReference type="EMBL" id="JBDJPC010000007">
    <property type="protein sequence ID" value="KAL1494620.1"/>
    <property type="molecule type" value="Genomic_DNA"/>
</dbReference>
<dbReference type="PANTHER" id="PTHR21879:SF27">
    <property type="entry name" value="OSIRIS 10A"/>
    <property type="match status" value="1"/>
</dbReference>
<evidence type="ECO:0000313" key="5">
    <source>
        <dbReference type="Proteomes" id="UP001566132"/>
    </source>
</evidence>
<evidence type="ECO:0000256" key="3">
    <source>
        <dbReference type="SAM" id="SignalP"/>
    </source>
</evidence>
<comment type="caution">
    <text evidence="4">The sequence shown here is derived from an EMBL/GenBank/DDBJ whole genome shotgun (WGS) entry which is preliminary data.</text>
</comment>
<dbReference type="AlphaFoldDB" id="A0ABD1ELS0"/>
<evidence type="ECO:0000256" key="2">
    <source>
        <dbReference type="SAM" id="Phobius"/>
    </source>
</evidence>
<keyword evidence="5" id="KW-1185">Reference proteome</keyword>
<dbReference type="PANTHER" id="PTHR21879">
    <property type="entry name" value="FI03362P-RELATED-RELATED"/>
    <property type="match status" value="1"/>
</dbReference>
<feature type="signal peptide" evidence="3">
    <location>
        <begin position="1"/>
        <end position="17"/>
    </location>
</feature>
<evidence type="ECO:0000313" key="4">
    <source>
        <dbReference type="EMBL" id="KAL1494620.1"/>
    </source>
</evidence>
<name>A0ABD1ELS0_HYPHA</name>
<dbReference type="Pfam" id="PF07898">
    <property type="entry name" value="DUF1676"/>
    <property type="match status" value="1"/>
</dbReference>
<reference evidence="4 5" key="1">
    <citation type="submission" date="2024-05" db="EMBL/GenBank/DDBJ databases">
        <title>Genetic variation in Jamaican populations of the coffee berry borer (Hypothenemus hampei).</title>
        <authorList>
            <person name="Errbii M."/>
            <person name="Myrie A."/>
        </authorList>
    </citation>
    <scope>NUCLEOTIDE SEQUENCE [LARGE SCALE GENOMIC DNA]</scope>
    <source>
        <strain evidence="4">JA-Hopewell-2020-01-JO</strain>
        <tissue evidence="4">Whole body</tissue>
    </source>
</reference>